<evidence type="ECO:0000256" key="6">
    <source>
        <dbReference type="ARBA" id="ARBA00022692"/>
    </source>
</evidence>
<feature type="domain" description="Histidine kinase" evidence="12">
    <location>
        <begin position="242"/>
        <end position="441"/>
    </location>
</feature>
<dbReference type="InterPro" id="IPR004358">
    <property type="entry name" value="Sig_transdc_His_kin-like_C"/>
</dbReference>
<dbReference type="SUPFAM" id="SSF55874">
    <property type="entry name" value="ATPase domain of HSP90 chaperone/DNA topoisomerase II/histidine kinase"/>
    <property type="match status" value="1"/>
</dbReference>
<dbReference type="Proteomes" id="UP000460751">
    <property type="component" value="Unassembled WGS sequence"/>
</dbReference>
<dbReference type="InterPro" id="IPR005467">
    <property type="entry name" value="His_kinase_dom"/>
</dbReference>
<dbReference type="GO" id="GO:0005886">
    <property type="term" value="C:plasma membrane"/>
    <property type="evidence" value="ECO:0007669"/>
    <property type="project" value="TreeGrafter"/>
</dbReference>
<dbReference type="PROSITE" id="PS50885">
    <property type="entry name" value="HAMP"/>
    <property type="match status" value="1"/>
</dbReference>
<dbReference type="PANTHER" id="PTHR45436">
    <property type="entry name" value="SENSOR HISTIDINE KINASE YKOH"/>
    <property type="match status" value="1"/>
</dbReference>
<evidence type="ECO:0000256" key="2">
    <source>
        <dbReference type="ARBA" id="ARBA00004370"/>
    </source>
</evidence>
<dbReference type="InterPro" id="IPR050428">
    <property type="entry name" value="TCS_sensor_his_kinase"/>
</dbReference>
<evidence type="ECO:0000313" key="14">
    <source>
        <dbReference type="EMBL" id="MYL27225.1"/>
    </source>
</evidence>
<evidence type="ECO:0000256" key="10">
    <source>
        <dbReference type="ARBA" id="ARBA00023136"/>
    </source>
</evidence>
<dbReference type="EMBL" id="WMEX01000005">
    <property type="protein sequence ID" value="MYL27225.1"/>
    <property type="molecule type" value="Genomic_DNA"/>
</dbReference>
<dbReference type="Gene3D" id="3.30.565.10">
    <property type="entry name" value="Histidine kinase-like ATPase, C-terminal domain"/>
    <property type="match status" value="1"/>
</dbReference>
<dbReference type="PRINTS" id="PR00344">
    <property type="entry name" value="BCTRLSENSOR"/>
</dbReference>
<dbReference type="InterPro" id="IPR003594">
    <property type="entry name" value="HATPase_dom"/>
</dbReference>
<feature type="domain" description="HAMP" evidence="13">
    <location>
        <begin position="182"/>
        <end position="234"/>
    </location>
</feature>
<dbReference type="SMART" id="SM00387">
    <property type="entry name" value="HATPase_c"/>
    <property type="match status" value="1"/>
</dbReference>
<dbReference type="PROSITE" id="PS50109">
    <property type="entry name" value="HIS_KIN"/>
    <property type="match status" value="1"/>
</dbReference>
<sequence>MARTSLQSRLAIGIAAPVAVATLLTVVLVSYGVRQLVDDFVLTRLEHDLETLVAGVELSPDAPPHQGKQLTQVYQQPYSGHYFQIEAPGSAPQRSRSLWDQRLDLPDLEPGERRTFRTRGPEGQPLMMLAEGFSQSGRSAVVGVAEDLGPLTSTVQFLQIAIGGLGVLLLALIVLAQTALIRRGLAPLSALRQELHRLEQGDITELNANRVPAEIQPLIKEINQLIRLISSRLTRSRNALGNLAHALKTPLTILDGLAEDGERTTGDELHRQVAAMRNIVERELRRARLAGGGMPGRTLAPETALGELVDVFSKVYANKAITFDIQAPPELKLPLDREDFLELAGVLLDNACKWCDHRVQVAVERTGETTLLIVDDDGPGCPAEQRDSLAKRGWRVDEEQPGSGLGLAIAADILEQYDGLLSFHDSPLGGLQVKATLKTGRD</sequence>
<feature type="transmembrane region" description="Helical" evidence="11">
    <location>
        <begin position="157"/>
        <end position="176"/>
    </location>
</feature>
<evidence type="ECO:0000259" key="13">
    <source>
        <dbReference type="PROSITE" id="PS50885"/>
    </source>
</evidence>
<dbReference type="OrthoDB" id="9809567at2"/>
<evidence type="ECO:0000256" key="9">
    <source>
        <dbReference type="ARBA" id="ARBA00023012"/>
    </source>
</evidence>
<protein>
    <recommendedName>
        <fullName evidence="3">histidine kinase</fullName>
        <ecNumber evidence="3">2.7.13.3</ecNumber>
    </recommendedName>
</protein>
<keyword evidence="4" id="KW-0597">Phosphoprotein</keyword>
<evidence type="ECO:0000256" key="8">
    <source>
        <dbReference type="ARBA" id="ARBA00022989"/>
    </source>
</evidence>
<dbReference type="InterPro" id="IPR036097">
    <property type="entry name" value="HisK_dim/P_sf"/>
</dbReference>
<dbReference type="RefSeq" id="WP_160899014.1">
    <property type="nucleotide sequence ID" value="NZ_WMEX01000005.1"/>
</dbReference>
<keyword evidence="15" id="KW-1185">Reference proteome</keyword>
<dbReference type="Gene3D" id="1.10.287.130">
    <property type="match status" value="1"/>
</dbReference>
<feature type="transmembrane region" description="Helical" evidence="11">
    <location>
        <begin position="12"/>
        <end position="33"/>
    </location>
</feature>
<evidence type="ECO:0000259" key="12">
    <source>
        <dbReference type="PROSITE" id="PS50109"/>
    </source>
</evidence>
<evidence type="ECO:0000256" key="4">
    <source>
        <dbReference type="ARBA" id="ARBA00022553"/>
    </source>
</evidence>
<keyword evidence="10 11" id="KW-0472">Membrane</keyword>
<keyword evidence="9" id="KW-0902">Two-component regulatory system</keyword>
<dbReference type="EC" id="2.7.13.3" evidence="3"/>
<keyword evidence="6 11" id="KW-0812">Transmembrane</keyword>
<evidence type="ECO:0000256" key="1">
    <source>
        <dbReference type="ARBA" id="ARBA00000085"/>
    </source>
</evidence>
<dbReference type="Pfam" id="PF02518">
    <property type="entry name" value="HATPase_c"/>
    <property type="match status" value="1"/>
</dbReference>
<evidence type="ECO:0000313" key="15">
    <source>
        <dbReference type="Proteomes" id="UP000460751"/>
    </source>
</evidence>
<dbReference type="GO" id="GO:0000155">
    <property type="term" value="F:phosphorelay sensor kinase activity"/>
    <property type="evidence" value="ECO:0007669"/>
    <property type="project" value="InterPro"/>
</dbReference>
<comment type="caution">
    <text evidence="14">The sequence shown here is derived from an EMBL/GenBank/DDBJ whole genome shotgun (WGS) entry which is preliminary data.</text>
</comment>
<dbReference type="AlphaFoldDB" id="A0A9X4YDL7"/>
<keyword evidence="14" id="KW-0547">Nucleotide-binding</keyword>
<gene>
    <name evidence="14" type="ORF">GLW01_10505</name>
</gene>
<proteinExistence type="predicted"/>
<keyword evidence="14" id="KW-0067">ATP-binding</keyword>
<dbReference type="InterPro" id="IPR036890">
    <property type="entry name" value="HATPase_C_sf"/>
</dbReference>
<evidence type="ECO:0000256" key="5">
    <source>
        <dbReference type="ARBA" id="ARBA00022679"/>
    </source>
</evidence>
<accession>A0A9X4YDL7</accession>
<comment type="subcellular location">
    <subcellularLocation>
        <location evidence="2">Membrane</location>
    </subcellularLocation>
</comment>
<dbReference type="GO" id="GO:0005524">
    <property type="term" value="F:ATP binding"/>
    <property type="evidence" value="ECO:0007669"/>
    <property type="project" value="UniProtKB-KW"/>
</dbReference>
<evidence type="ECO:0000256" key="7">
    <source>
        <dbReference type="ARBA" id="ARBA00022777"/>
    </source>
</evidence>
<dbReference type="InterPro" id="IPR003660">
    <property type="entry name" value="HAMP_dom"/>
</dbReference>
<name>A0A9X4YDL7_9GAMM</name>
<reference evidence="14 15" key="1">
    <citation type="submission" date="2019-11" db="EMBL/GenBank/DDBJ databases">
        <title>Genome sequences of 17 halophilic strains isolated from different environments.</title>
        <authorList>
            <person name="Furrow R.E."/>
        </authorList>
    </citation>
    <scope>NUCLEOTIDE SEQUENCE [LARGE SCALE GENOMIC DNA]</scope>
    <source>
        <strain evidence="14 15">22507_15_FS</strain>
    </source>
</reference>
<comment type="catalytic activity">
    <reaction evidence="1">
        <text>ATP + protein L-histidine = ADP + protein N-phospho-L-histidine.</text>
        <dbReference type="EC" id="2.7.13.3"/>
    </reaction>
</comment>
<keyword evidence="7" id="KW-0418">Kinase</keyword>
<keyword evidence="5" id="KW-0808">Transferase</keyword>
<evidence type="ECO:0000256" key="3">
    <source>
        <dbReference type="ARBA" id="ARBA00012438"/>
    </source>
</evidence>
<dbReference type="PANTHER" id="PTHR45436:SF5">
    <property type="entry name" value="SENSOR HISTIDINE KINASE TRCS"/>
    <property type="match status" value="1"/>
</dbReference>
<keyword evidence="8 11" id="KW-1133">Transmembrane helix</keyword>
<evidence type="ECO:0000256" key="11">
    <source>
        <dbReference type="SAM" id="Phobius"/>
    </source>
</evidence>
<dbReference type="SUPFAM" id="SSF47384">
    <property type="entry name" value="Homodimeric domain of signal transducing histidine kinase"/>
    <property type="match status" value="1"/>
</dbReference>
<organism evidence="14 15">
    <name type="scientific">Vreelandella halophila</name>
    <dbReference type="NCBI Taxonomy" id="86177"/>
    <lineage>
        <taxon>Bacteria</taxon>
        <taxon>Pseudomonadati</taxon>
        <taxon>Pseudomonadota</taxon>
        <taxon>Gammaproteobacteria</taxon>
        <taxon>Oceanospirillales</taxon>
        <taxon>Halomonadaceae</taxon>
        <taxon>Vreelandella</taxon>
    </lineage>
</organism>